<evidence type="ECO:0000313" key="3">
    <source>
        <dbReference type="Proteomes" id="UP000001285"/>
    </source>
</evidence>
<gene>
    <name evidence="2" type="ordered locus">LSA_10730</name>
</gene>
<evidence type="ECO:0000313" key="2">
    <source>
        <dbReference type="EMBL" id="AEN99467.1"/>
    </source>
</evidence>
<proteinExistence type="predicted"/>
<reference evidence="2 3" key="1">
    <citation type="journal article" date="2011" name="Microb. Cell Fact.">
        <title>Genomic analysis reveals Lactobacillus sanfranciscensis as stable element in traditional sourdoughs.</title>
        <authorList>
            <person name="Vogel R.F."/>
            <person name="Pavlovic M."/>
            <person name="Ehrmann M.A."/>
            <person name="Wiezer A."/>
            <person name="Liesegang H."/>
            <person name="Offschanka S."/>
            <person name="Voget S."/>
            <person name="Angelov A."/>
            <person name="Bocker G."/>
            <person name="Liebl W."/>
        </authorList>
    </citation>
    <scope>NUCLEOTIDE SEQUENCE [LARGE SCALE GENOMIC DNA]</scope>
    <source>
        <strain evidence="2 3">TMW 1.1304</strain>
    </source>
</reference>
<keyword evidence="3" id="KW-1185">Reference proteome</keyword>
<organism evidence="2 3">
    <name type="scientific">Fructilactobacillus sanfranciscensis (strain TMW 1.1304)</name>
    <name type="common">Lactobacillus sanfranciscensis</name>
    <dbReference type="NCBI Taxonomy" id="714313"/>
    <lineage>
        <taxon>Bacteria</taxon>
        <taxon>Bacillati</taxon>
        <taxon>Bacillota</taxon>
        <taxon>Bacilli</taxon>
        <taxon>Lactobacillales</taxon>
        <taxon>Lactobacillaceae</taxon>
        <taxon>Fructilactobacillus</taxon>
    </lineage>
</organism>
<evidence type="ECO:0000256" key="1">
    <source>
        <dbReference type="SAM" id="Phobius"/>
    </source>
</evidence>
<dbReference type="HOGENOM" id="CLU_2105900_0_0_9"/>
<dbReference type="Proteomes" id="UP000001285">
    <property type="component" value="Chromosome"/>
</dbReference>
<accession>G2KVT8</accession>
<protein>
    <submittedName>
        <fullName evidence="2">Uncharacterized protein</fullName>
    </submittedName>
</protein>
<sequence>MTMLLSPQILAVENGILTPIETTLANPSPGIIMEVDEISQKTPTPNTKTLSIVSSNFFHLNCQAKWNISDQKTSNEDFHPNILRGRVLIAILVTAFLWIYWLILLSPTATSDTSL</sequence>
<keyword evidence="1" id="KW-0472">Membrane</keyword>
<name>G2KVT8_FRUST</name>
<keyword evidence="1" id="KW-0812">Transmembrane</keyword>
<dbReference type="AlphaFoldDB" id="G2KVT8"/>
<feature type="transmembrane region" description="Helical" evidence="1">
    <location>
        <begin position="87"/>
        <end position="105"/>
    </location>
</feature>
<dbReference type="KEGG" id="lsn:LSA_10730"/>
<keyword evidence="1" id="KW-1133">Transmembrane helix</keyword>
<dbReference type="EMBL" id="CP002461">
    <property type="protein sequence ID" value="AEN99467.1"/>
    <property type="molecule type" value="Genomic_DNA"/>
</dbReference>